<evidence type="ECO:0000256" key="5">
    <source>
        <dbReference type="ARBA" id="ARBA00022989"/>
    </source>
</evidence>
<keyword evidence="6" id="KW-0406">Ion transport</keyword>
<keyword evidence="5 9" id="KW-1133">Transmembrane helix</keyword>
<keyword evidence="3" id="KW-1003">Cell membrane</keyword>
<name>A0AA51RAH3_9BACT</name>
<accession>A0AA51RAH3</accession>
<feature type="transmembrane region" description="Helical" evidence="9">
    <location>
        <begin position="55"/>
        <end position="75"/>
    </location>
</feature>
<keyword evidence="11" id="KW-1185">Reference proteome</keyword>
<evidence type="ECO:0000256" key="4">
    <source>
        <dbReference type="ARBA" id="ARBA00022692"/>
    </source>
</evidence>
<dbReference type="InterPro" id="IPR044669">
    <property type="entry name" value="YneE/VCCN1/2-like"/>
</dbReference>
<evidence type="ECO:0000256" key="6">
    <source>
        <dbReference type="ARBA" id="ARBA00023065"/>
    </source>
</evidence>
<evidence type="ECO:0000313" key="11">
    <source>
        <dbReference type="Proteomes" id="UP001230496"/>
    </source>
</evidence>
<dbReference type="GO" id="GO:0005886">
    <property type="term" value="C:plasma membrane"/>
    <property type="evidence" value="ECO:0007669"/>
    <property type="project" value="UniProtKB-SubCell"/>
</dbReference>
<evidence type="ECO:0000256" key="8">
    <source>
        <dbReference type="ARBA" id="ARBA00034708"/>
    </source>
</evidence>
<feature type="transmembrane region" description="Helical" evidence="9">
    <location>
        <begin position="21"/>
        <end position="43"/>
    </location>
</feature>
<protein>
    <submittedName>
        <fullName evidence="10">Bestrophin family ion channel</fullName>
    </submittedName>
</protein>
<gene>
    <name evidence="10" type="ORF">QYS49_19940</name>
</gene>
<evidence type="ECO:0000256" key="7">
    <source>
        <dbReference type="ARBA" id="ARBA00023136"/>
    </source>
</evidence>
<comment type="subcellular location">
    <subcellularLocation>
        <location evidence="1">Cell membrane</location>
        <topology evidence="1">Multi-pass membrane protein</topology>
    </subcellularLocation>
</comment>
<keyword evidence="4 9" id="KW-0812">Transmembrane</keyword>
<proteinExistence type="inferred from homology"/>
<dbReference type="Pfam" id="PF25539">
    <property type="entry name" value="Bestrophin_2"/>
    <property type="match status" value="1"/>
</dbReference>
<dbReference type="AlphaFoldDB" id="A0AA51RAH3"/>
<reference evidence="10 11" key="1">
    <citation type="submission" date="2023-08" db="EMBL/GenBank/DDBJ databases">
        <title>Comparative genomics and taxonomic characterization of three novel marine species of genus Marivirga.</title>
        <authorList>
            <person name="Muhammad N."/>
            <person name="Kim S.-G."/>
        </authorList>
    </citation>
    <scope>NUCLEOTIDE SEQUENCE [LARGE SCALE GENOMIC DNA]</scope>
    <source>
        <strain evidence="10 11">BDSF4-3</strain>
    </source>
</reference>
<keyword evidence="2" id="KW-0813">Transport</keyword>
<sequence>MIKYNPKNWFGLIFHSYSRQVVKTLMPFLMIMVIYTAVLTFLIEDYFKLDFHSTTVVHSLLGIVLGLFLVFRVNSAYDRWYEGRKLWGLLLNNSRNLASKLNAMISAENEKDRKFFQEMIPAFAFALKDHLRKGVKIKQLGITDEEINKQLEKKEHIPNAITSLIYQRLNQLLAEGKLTPNQFLVLDKEMKEFSDILGGCERIKNTPIPYSYSMFIKKFIFTYTVTLPLAFISEFHYITIPIVIFVFFILVSVELIAEEIEEPFGGDTNDLPTNELSEKIEKNVKELFEKDFSIK</sequence>
<organism evidence="10 11">
    <name type="scientific">Marivirga salinarum</name>
    <dbReference type="NCBI Taxonomy" id="3059078"/>
    <lineage>
        <taxon>Bacteria</taxon>
        <taxon>Pseudomonadati</taxon>
        <taxon>Bacteroidota</taxon>
        <taxon>Cytophagia</taxon>
        <taxon>Cytophagales</taxon>
        <taxon>Marivirgaceae</taxon>
        <taxon>Marivirga</taxon>
    </lineage>
</organism>
<evidence type="ECO:0000313" key="10">
    <source>
        <dbReference type="EMBL" id="WMN11131.1"/>
    </source>
</evidence>
<dbReference type="PANTHER" id="PTHR33281">
    <property type="entry name" value="UPF0187 PROTEIN YNEE"/>
    <property type="match status" value="1"/>
</dbReference>
<keyword evidence="7 9" id="KW-0472">Membrane</keyword>
<feature type="transmembrane region" description="Helical" evidence="9">
    <location>
        <begin position="212"/>
        <end position="232"/>
    </location>
</feature>
<evidence type="ECO:0000256" key="1">
    <source>
        <dbReference type="ARBA" id="ARBA00004651"/>
    </source>
</evidence>
<dbReference type="RefSeq" id="WP_308347951.1">
    <property type="nucleotide sequence ID" value="NZ_CP129971.1"/>
</dbReference>
<dbReference type="PANTHER" id="PTHR33281:SF19">
    <property type="entry name" value="VOLTAGE-DEPENDENT ANION CHANNEL-FORMING PROTEIN YNEE"/>
    <property type="match status" value="1"/>
</dbReference>
<dbReference type="Proteomes" id="UP001230496">
    <property type="component" value="Chromosome"/>
</dbReference>
<dbReference type="KEGG" id="msaa:QYS49_19940"/>
<dbReference type="GO" id="GO:0005254">
    <property type="term" value="F:chloride channel activity"/>
    <property type="evidence" value="ECO:0007669"/>
    <property type="project" value="InterPro"/>
</dbReference>
<evidence type="ECO:0000256" key="2">
    <source>
        <dbReference type="ARBA" id="ARBA00022448"/>
    </source>
</evidence>
<dbReference type="EMBL" id="CP129971">
    <property type="protein sequence ID" value="WMN11131.1"/>
    <property type="molecule type" value="Genomic_DNA"/>
</dbReference>
<evidence type="ECO:0000256" key="9">
    <source>
        <dbReference type="SAM" id="Phobius"/>
    </source>
</evidence>
<feature type="transmembrane region" description="Helical" evidence="9">
    <location>
        <begin position="238"/>
        <end position="257"/>
    </location>
</feature>
<comment type="similarity">
    <text evidence="8">Belongs to the anion channel-forming bestrophin (TC 1.A.46) family.</text>
</comment>
<evidence type="ECO:0000256" key="3">
    <source>
        <dbReference type="ARBA" id="ARBA00022475"/>
    </source>
</evidence>